<dbReference type="AlphaFoldDB" id="A0A1Y2E7A7"/>
<evidence type="ECO:0000313" key="3">
    <source>
        <dbReference type="Proteomes" id="UP000193689"/>
    </source>
</evidence>
<accession>A0A1Y2E7A7</accession>
<evidence type="ECO:0000256" key="1">
    <source>
        <dbReference type="SAM" id="MobiDB-lite"/>
    </source>
</evidence>
<evidence type="ECO:0000313" key="2">
    <source>
        <dbReference type="EMBL" id="ORY67419.1"/>
    </source>
</evidence>
<dbReference type="PANTHER" id="PTHR38887">
    <property type="entry name" value="CHROMOSOME 21, WHOLE GENOME SHOTGUN SEQUENCE"/>
    <property type="match status" value="1"/>
</dbReference>
<reference evidence="2 3" key="1">
    <citation type="submission" date="2016-07" db="EMBL/GenBank/DDBJ databases">
        <title>Pervasive Adenine N6-methylation of Active Genes in Fungi.</title>
        <authorList>
            <consortium name="DOE Joint Genome Institute"/>
            <person name="Mondo S.J."/>
            <person name="Dannebaum R.O."/>
            <person name="Kuo R.C."/>
            <person name="Labutti K."/>
            <person name="Haridas S."/>
            <person name="Kuo A."/>
            <person name="Salamov A."/>
            <person name="Ahrendt S.R."/>
            <person name="Lipzen A."/>
            <person name="Sullivan W."/>
            <person name="Andreopoulos W.B."/>
            <person name="Clum A."/>
            <person name="Lindquist E."/>
            <person name="Daum C."/>
            <person name="Ramamoorthy G.K."/>
            <person name="Gryganskyi A."/>
            <person name="Culley D."/>
            <person name="Magnuson J.K."/>
            <person name="James T.Y."/>
            <person name="O'Malley M.A."/>
            <person name="Stajich J.E."/>
            <person name="Spatafora J.W."/>
            <person name="Visel A."/>
            <person name="Grigoriev I.V."/>
        </authorList>
    </citation>
    <scope>NUCLEOTIDE SEQUENCE [LARGE SCALE GENOMIC DNA]</scope>
    <source>
        <strain evidence="2 3">CBS 129021</strain>
    </source>
</reference>
<proteinExistence type="predicted"/>
<organism evidence="2 3">
    <name type="scientific">Pseudomassariella vexata</name>
    <dbReference type="NCBI Taxonomy" id="1141098"/>
    <lineage>
        <taxon>Eukaryota</taxon>
        <taxon>Fungi</taxon>
        <taxon>Dikarya</taxon>
        <taxon>Ascomycota</taxon>
        <taxon>Pezizomycotina</taxon>
        <taxon>Sordariomycetes</taxon>
        <taxon>Xylariomycetidae</taxon>
        <taxon>Amphisphaeriales</taxon>
        <taxon>Pseudomassariaceae</taxon>
        <taxon>Pseudomassariella</taxon>
    </lineage>
</organism>
<keyword evidence="3" id="KW-1185">Reference proteome</keyword>
<sequence length="404" mass="44442">MVIIADAYLALNRGIAAQIGLASEAIKAYKQKEAPREQTDEEEWGLDEAQDELRSPSPAKSDAQARDASSLADSVIERIPPSVTSISSLNKLPHPVILPQRRPKDRSRGFIRAYAPDLMYAGIDQTAFIDFLNTFEKATRASPWLGAINLASAATLALPHGVGTGVAIAIQVVVGIAMELQSRKRSNTFLDKMNNEYFRPRGLYVLVMTYDTTSDKVLTEQSLTENIATSLKPKGRGHTIKDKFRVSNGKTAAIEFPATAELIFPALDRAIEAEGDPENPKKISSVKKAMEFINDYYDRRAQALYIAKNPNSPLAIQAPPPKFNSRFADPTHQSNNGSPISLITAGKIEFHPDPTARPHAENRGLKRILKKDVLYLTVVNMPSEKEMENALKMAAGEKGYQTPE</sequence>
<dbReference type="PANTHER" id="PTHR38887:SF1">
    <property type="entry name" value="RAS MODIFICATION PROTEIN ERF4"/>
    <property type="match status" value="1"/>
</dbReference>
<comment type="caution">
    <text evidence="2">The sequence shown here is derived from an EMBL/GenBank/DDBJ whole genome shotgun (WGS) entry which is preliminary data.</text>
</comment>
<dbReference type="OrthoDB" id="3433125at2759"/>
<gene>
    <name evidence="2" type="ORF">BCR38DRAFT_426990</name>
</gene>
<name>A0A1Y2E7A7_9PEZI</name>
<dbReference type="InParanoid" id="A0A1Y2E7A7"/>
<protein>
    <submittedName>
        <fullName evidence="2">Uncharacterized protein</fullName>
    </submittedName>
</protein>
<dbReference type="InterPro" id="IPR053221">
    <property type="entry name" value="Burnettramic_acid_biosynth"/>
</dbReference>
<dbReference type="EMBL" id="MCFJ01000004">
    <property type="protein sequence ID" value="ORY67419.1"/>
    <property type="molecule type" value="Genomic_DNA"/>
</dbReference>
<dbReference type="RefSeq" id="XP_040718043.1">
    <property type="nucleotide sequence ID" value="XM_040859807.1"/>
</dbReference>
<feature type="compositionally biased region" description="Acidic residues" evidence="1">
    <location>
        <begin position="39"/>
        <end position="50"/>
    </location>
</feature>
<feature type="region of interest" description="Disordered" evidence="1">
    <location>
        <begin position="31"/>
        <end position="67"/>
    </location>
</feature>
<dbReference type="GeneID" id="63776019"/>
<dbReference type="Proteomes" id="UP000193689">
    <property type="component" value="Unassembled WGS sequence"/>
</dbReference>